<dbReference type="InterPro" id="IPR002547">
    <property type="entry name" value="tRNA-bd_dom"/>
</dbReference>
<dbReference type="PROSITE" id="PS51483">
    <property type="entry name" value="B5"/>
    <property type="match status" value="1"/>
</dbReference>
<reference evidence="20 21" key="1">
    <citation type="submission" date="2019-02" db="EMBL/GenBank/DDBJ databases">
        <authorList>
            <consortium name="Pathogen Informatics"/>
        </authorList>
    </citation>
    <scope>NUCLEOTIDE SEQUENCE [LARGE SCALE GENOMIC DNA]</scope>
    <source>
        <strain evidence="20 21">3012STDY7089603</strain>
    </source>
</reference>
<dbReference type="Gene3D" id="3.30.56.10">
    <property type="match status" value="2"/>
</dbReference>
<dbReference type="CDD" id="cd02796">
    <property type="entry name" value="tRNA_bind_bactPheRS"/>
    <property type="match status" value="1"/>
</dbReference>
<dbReference type="GO" id="GO:0006432">
    <property type="term" value="P:phenylalanyl-tRNA aminoacylation"/>
    <property type="evidence" value="ECO:0007669"/>
    <property type="project" value="UniProtKB-UniRule"/>
</dbReference>
<keyword evidence="10 15" id="KW-0460">Magnesium</keyword>
<organism evidence="20 21">
    <name type="scientific">Urinicoccus massiliensis</name>
    <dbReference type="NCBI Taxonomy" id="1723382"/>
    <lineage>
        <taxon>Bacteria</taxon>
        <taxon>Bacillati</taxon>
        <taxon>Bacillota</taxon>
        <taxon>Tissierellia</taxon>
        <taxon>Tissierellales</taxon>
        <taxon>Peptoniphilaceae</taxon>
        <taxon>Urinicoccus</taxon>
    </lineage>
</organism>
<evidence type="ECO:0000256" key="3">
    <source>
        <dbReference type="ARBA" id="ARBA00011209"/>
    </source>
</evidence>
<comment type="subunit">
    <text evidence="3 15">Tetramer of two alpha and two beta subunits.</text>
</comment>
<evidence type="ECO:0000256" key="7">
    <source>
        <dbReference type="ARBA" id="ARBA00022723"/>
    </source>
</evidence>
<accession>A0A8H2R1N5</accession>
<dbReference type="InterPro" id="IPR009061">
    <property type="entry name" value="DNA-bd_dom_put_sf"/>
</dbReference>
<feature type="binding site" evidence="15">
    <location>
        <position position="470"/>
    </location>
    <ligand>
        <name>Mg(2+)</name>
        <dbReference type="ChEBI" id="CHEBI:18420"/>
        <note>shared with alpha subunit</note>
    </ligand>
</feature>
<dbReference type="NCBIfam" id="NF045760">
    <property type="entry name" value="YtpR"/>
    <property type="match status" value="1"/>
</dbReference>
<feature type="domain" description="B5" evidence="19">
    <location>
        <begin position="407"/>
        <end position="482"/>
    </location>
</feature>
<keyword evidence="11 16" id="KW-0694">RNA-binding</keyword>
<evidence type="ECO:0000256" key="15">
    <source>
        <dbReference type="HAMAP-Rule" id="MF_00283"/>
    </source>
</evidence>
<dbReference type="Gene3D" id="3.30.930.10">
    <property type="entry name" value="Bira Bifunctional Protein, Domain 2"/>
    <property type="match status" value="1"/>
</dbReference>
<dbReference type="PROSITE" id="PS50886">
    <property type="entry name" value="TRBD"/>
    <property type="match status" value="1"/>
</dbReference>
<dbReference type="GO" id="GO:0016740">
    <property type="term" value="F:transferase activity"/>
    <property type="evidence" value="ECO:0007669"/>
    <property type="project" value="UniProtKB-ARBA"/>
</dbReference>
<evidence type="ECO:0000256" key="16">
    <source>
        <dbReference type="PROSITE-ProRule" id="PRU00209"/>
    </source>
</evidence>
<evidence type="ECO:0000313" key="21">
    <source>
        <dbReference type="Proteomes" id="UP000377798"/>
    </source>
</evidence>
<dbReference type="AlphaFoldDB" id="A0A8H2R1N5"/>
<evidence type="ECO:0000256" key="10">
    <source>
        <dbReference type="ARBA" id="ARBA00022842"/>
    </source>
</evidence>
<dbReference type="SUPFAM" id="SSF46955">
    <property type="entry name" value="Putative DNA-binding domain"/>
    <property type="match status" value="1"/>
</dbReference>
<keyword evidence="5 16" id="KW-0820">tRNA-binding</keyword>
<dbReference type="Proteomes" id="UP000377798">
    <property type="component" value="Unassembled WGS sequence"/>
</dbReference>
<dbReference type="PANTHER" id="PTHR10947:SF0">
    <property type="entry name" value="PHENYLALANINE--TRNA LIGASE BETA SUBUNIT"/>
    <property type="match status" value="1"/>
</dbReference>
<dbReference type="SMART" id="SM00896">
    <property type="entry name" value="FDX-ACB"/>
    <property type="match status" value="1"/>
</dbReference>
<keyword evidence="7 15" id="KW-0479">Metal-binding</keyword>
<dbReference type="Pfam" id="PF03483">
    <property type="entry name" value="B3_4"/>
    <property type="match status" value="1"/>
</dbReference>
<evidence type="ECO:0000256" key="6">
    <source>
        <dbReference type="ARBA" id="ARBA00022598"/>
    </source>
</evidence>
<evidence type="ECO:0000313" key="20">
    <source>
        <dbReference type="EMBL" id="VFB16798.1"/>
    </source>
</evidence>
<evidence type="ECO:0000256" key="13">
    <source>
        <dbReference type="ARBA" id="ARBA00023146"/>
    </source>
</evidence>
<dbReference type="SUPFAM" id="SSF56037">
    <property type="entry name" value="PheT/TilS domain"/>
    <property type="match status" value="1"/>
</dbReference>
<dbReference type="InterPro" id="IPR020825">
    <property type="entry name" value="Phe-tRNA_synthase-like_B3/B4"/>
</dbReference>
<proteinExistence type="inferred from homology"/>
<dbReference type="Pfam" id="PF03484">
    <property type="entry name" value="B5"/>
    <property type="match status" value="1"/>
</dbReference>
<keyword evidence="8 15" id="KW-0547">Nucleotide-binding</keyword>
<keyword evidence="12 15" id="KW-0648">Protein biosynthesis</keyword>
<dbReference type="Pfam" id="PF03147">
    <property type="entry name" value="FDX-ACB"/>
    <property type="match status" value="1"/>
</dbReference>
<comment type="similarity">
    <text evidence="2 15">Belongs to the phenylalanyl-tRNA synthetase beta subunit family. Type 1 subfamily.</text>
</comment>
<dbReference type="PROSITE" id="PS51447">
    <property type="entry name" value="FDX_ACB"/>
    <property type="match status" value="1"/>
</dbReference>
<evidence type="ECO:0000256" key="11">
    <source>
        <dbReference type="ARBA" id="ARBA00022884"/>
    </source>
</evidence>
<dbReference type="SMART" id="SM00874">
    <property type="entry name" value="B5"/>
    <property type="match status" value="1"/>
</dbReference>
<evidence type="ECO:0000259" key="17">
    <source>
        <dbReference type="PROSITE" id="PS50886"/>
    </source>
</evidence>
<dbReference type="EMBL" id="CAACYI010000001">
    <property type="protein sequence ID" value="VFB16798.1"/>
    <property type="molecule type" value="Genomic_DNA"/>
</dbReference>
<comment type="cofactor">
    <cofactor evidence="15">
        <name>Mg(2+)</name>
        <dbReference type="ChEBI" id="CHEBI:18420"/>
    </cofactor>
    <text evidence="15">Binds 2 magnesium ions per tetramer.</text>
</comment>
<dbReference type="GO" id="GO:0005524">
    <property type="term" value="F:ATP binding"/>
    <property type="evidence" value="ECO:0007669"/>
    <property type="project" value="UniProtKB-UniRule"/>
</dbReference>
<dbReference type="GO" id="GO:0009328">
    <property type="term" value="C:phenylalanine-tRNA ligase complex"/>
    <property type="evidence" value="ECO:0007669"/>
    <property type="project" value="TreeGrafter"/>
</dbReference>
<dbReference type="InterPro" id="IPR033714">
    <property type="entry name" value="tRNA_bind_bactPheRS"/>
</dbReference>
<dbReference type="InterPro" id="IPR036690">
    <property type="entry name" value="Fdx_antiC-bd_sf"/>
</dbReference>
<feature type="binding site" evidence="15">
    <location>
        <position position="469"/>
    </location>
    <ligand>
        <name>Mg(2+)</name>
        <dbReference type="ChEBI" id="CHEBI:18420"/>
        <note>shared with alpha subunit</note>
    </ligand>
</feature>
<dbReference type="Gene3D" id="3.50.40.10">
    <property type="entry name" value="Phenylalanyl-trna Synthetase, Chain B, domain 3"/>
    <property type="match status" value="1"/>
</dbReference>
<dbReference type="InterPro" id="IPR041616">
    <property type="entry name" value="PheRS_beta_core"/>
</dbReference>
<dbReference type="CDD" id="cd00769">
    <property type="entry name" value="PheRS_beta_core"/>
    <property type="match status" value="1"/>
</dbReference>
<dbReference type="HAMAP" id="MF_00283">
    <property type="entry name" value="Phe_tRNA_synth_beta1"/>
    <property type="match status" value="1"/>
</dbReference>
<dbReference type="InterPro" id="IPR005121">
    <property type="entry name" value="Fdx_antiC-bd"/>
</dbReference>
<evidence type="ECO:0000259" key="19">
    <source>
        <dbReference type="PROSITE" id="PS51483"/>
    </source>
</evidence>
<dbReference type="InterPro" id="IPR012340">
    <property type="entry name" value="NA-bd_OB-fold"/>
</dbReference>
<evidence type="ECO:0000256" key="1">
    <source>
        <dbReference type="ARBA" id="ARBA00004496"/>
    </source>
</evidence>
<dbReference type="GO" id="GO:0140096">
    <property type="term" value="F:catalytic activity, acting on a protein"/>
    <property type="evidence" value="ECO:0007669"/>
    <property type="project" value="UniProtKB-ARBA"/>
</dbReference>
<dbReference type="SUPFAM" id="SSF54991">
    <property type="entry name" value="Anticodon-binding domain of PheRS"/>
    <property type="match status" value="1"/>
</dbReference>
<evidence type="ECO:0000256" key="4">
    <source>
        <dbReference type="ARBA" id="ARBA00022490"/>
    </source>
</evidence>
<evidence type="ECO:0000256" key="2">
    <source>
        <dbReference type="ARBA" id="ARBA00008653"/>
    </source>
</evidence>
<dbReference type="SMART" id="SM00873">
    <property type="entry name" value="B3_4"/>
    <property type="match status" value="1"/>
</dbReference>
<dbReference type="FunFam" id="2.40.50.140:FF:000045">
    <property type="entry name" value="Phenylalanine--tRNA ligase beta subunit"/>
    <property type="match status" value="1"/>
</dbReference>
<comment type="subcellular location">
    <subcellularLocation>
        <location evidence="1 15">Cytoplasm</location>
    </subcellularLocation>
</comment>
<dbReference type="InterPro" id="IPR045864">
    <property type="entry name" value="aa-tRNA-synth_II/BPL/LPL"/>
</dbReference>
<keyword evidence="21" id="KW-1185">Reference proteome</keyword>
<keyword evidence="9 15" id="KW-0067">ATP-binding</keyword>
<dbReference type="EC" id="6.1.1.20" evidence="15"/>
<feature type="domain" description="TRNA-binding" evidence="17">
    <location>
        <begin position="39"/>
        <end position="153"/>
    </location>
</feature>
<dbReference type="Pfam" id="PF17759">
    <property type="entry name" value="tRNA_synthFbeta"/>
    <property type="match status" value="1"/>
</dbReference>
<evidence type="ECO:0000256" key="9">
    <source>
        <dbReference type="ARBA" id="ARBA00022840"/>
    </source>
</evidence>
<dbReference type="SUPFAM" id="SSF50249">
    <property type="entry name" value="Nucleic acid-binding proteins"/>
    <property type="match status" value="1"/>
</dbReference>
<evidence type="ECO:0000256" key="5">
    <source>
        <dbReference type="ARBA" id="ARBA00022555"/>
    </source>
</evidence>
<evidence type="ECO:0000256" key="14">
    <source>
        <dbReference type="ARBA" id="ARBA00049255"/>
    </source>
</evidence>
<evidence type="ECO:0000259" key="18">
    <source>
        <dbReference type="PROSITE" id="PS51447"/>
    </source>
</evidence>
<dbReference type="InterPro" id="IPR005146">
    <property type="entry name" value="B3/B4_tRNA-bd"/>
</dbReference>
<feature type="binding site" evidence="15">
    <location>
        <position position="466"/>
    </location>
    <ligand>
        <name>Mg(2+)</name>
        <dbReference type="ChEBI" id="CHEBI:18420"/>
        <note>shared with alpha subunit</note>
    </ligand>
</feature>
<dbReference type="Gene3D" id="2.40.50.140">
    <property type="entry name" value="Nucleic acid-binding proteins"/>
    <property type="match status" value="1"/>
</dbReference>
<keyword evidence="4 15" id="KW-0963">Cytoplasm</keyword>
<protein>
    <recommendedName>
        <fullName evidence="15">Phenylalanine--tRNA ligase beta subunit</fullName>
        <ecNumber evidence="15">6.1.1.20</ecNumber>
    </recommendedName>
    <alternativeName>
        <fullName evidence="15">Phenylalanyl-tRNA synthetase beta subunit</fullName>
        <shortName evidence="15">PheRS</shortName>
    </alternativeName>
</protein>
<name>A0A8H2R1N5_9FIRM</name>
<comment type="catalytic activity">
    <reaction evidence="14 15">
        <text>tRNA(Phe) + L-phenylalanine + ATP = L-phenylalanyl-tRNA(Phe) + AMP + diphosphate + H(+)</text>
        <dbReference type="Rhea" id="RHEA:19413"/>
        <dbReference type="Rhea" id="RHEA-COMP:9668"/>
        <dbReference type="Rhea" id="RHEA-COMP:9699"/>
        <dbReference type="ChEBI" id="CHEBI:15378"/>
        <dbReference type="ChEBI" id="CHEBI:30616"/>
        <dbReference type="ChEBI" id="CHEBI:33019"/>
        <dbReference type="ChEBI" id="CHEBI:58095"/>
        <dbReference type="ChEBI" id="CHEBI:78442"/>
        <dbReference type="ChEBI" id="CHEBI:78531"/>
        <dbReference type="ChEBI" id="CHEBI:456215"/>
        <dbReference type="EC" id="6.1.1.20"/>
    </reaction>
</comment>
<gene>
    <name evidence="15 20" type="primary">pheT</name>
    <name evidence="20" type="ORF">NCTC13150_01367</name>
</gene>
<evidence type="ECO:0000256" key="12">
    <source>
        <dbReference type="ARBA" id="ARBA00022917"/>
    </source>
</evidence>
<dbReference type="FunFam" id="3.30.70.380:FF:000001">
    <property type="entry name" value="Phenylalanine--tRNA ligase beta subunit"/>
    <property type="match status" value="1"/>
</dbReference>
<dbReference type="RefSeq" id="WP_131749469.1">
    <property type="nucleotide sequence ID" value="NZ_CAACYI010000001.1"/>
</dbReference>
<dbReference type="SUPFAM" id="SSF55681">
    <property type="entry name" value="Class II aaRS and biotin synthetases"/>
    <property type="match status" value="1"/>
</dbReference>
<comment type="caution">
    <text evidence="20">The sequence shown here is derived from an EMBL/GenBank/DDBJ whole genome shotgun (WGS) entry which is preliminary data.</text>
</comment>
<dbReference type="PANTHER" id="PTHR10947">
    <property type="entry name" value="PHENYLALANYL-TRNA SYNTHETASE BETA CHAIN AND LEUCINE-RICH REPEAT-CONTAINING PROTEIN 47"/>
    <property type="match status" value="1"/>
</dbReference>
<sequence length="796" mass="89506">MYLPIAWLKQYCPIDKDVKELADKITLTGSHVESIFKSGQDIDRVVVGKILSIEKHPDADKLVVCQVDVGQEKIQIVTGAPNVFEGAHLPVALDKSSLAGGEKIKKSKLRGVLSQGMFCSYQELGYDVSVIPMVFRDGVLILDESVEVGRPIQEVLDMDQAVLELEITPNRPDCLSVLGMARETAATFDLDLDLPKLEVEEDEKPIQDFAQGIDIQSPDCHRYYSRVLYDVKIQPSPQWMQNALMQSGVRPINNIVDLTNFVMLELGQPLHAFDLDKVKDKKIIVRNGQEGEVLTTLDKQERRVNEKDILICDGQEAIGLAGVMGGLDSEVTESTKTILLEGALFDAYTVRQTSKKFALRTEASTRFEKGMDPNSCKEAVDRLCVLAKDLGAAKVAKGSYDQKTKDFPEKTIHLRQEKANDLLGTNLSLDQMAHYLKGLGIETKEKSGGLEAKIPSFRQDLTIEEDLVEEVGRLFGFHNITPQPLKGKLTRGGKPASRNLEAKLKEVLAALGYNEWMTFSFMSPKAYDRLNLEEDSPLRKNVELLDPLGEEYSVMRTTLLADSLEVLSKNMNRKNPEAFGYEFGNTFSLDQDQDHLPTEHKRLAIGFYGDQDFYFLKHTIQRLFDRAGIGEITLKRASQGYLHPGRSAEIFVDGQSYGFFGEVHPRVLGNFKMKKRAYVAEVDFQKMVEAEKTAILYQDPGKYPSIGRDLAFILDEKTEIGQVKAIVLEEGGDLLDHFEVFDIYRGDSIDQDKKSVAFNMQFKSKDHTLKDEEINPSVESMIQRIQEELKGQLRDQ</sequence>
<dbReference type="InterPro" id="IPR005147">
    <property type="entry name" value="tRNA_synthase_B5-dom"/>
</dbReference>
<dbReference type="GO" id="GO:0004826">
    <property type="term" value="F:phenylalanine-tRNA ligase activity"/>
    <property type="evidence" value="ECO:0007669"/>
    <property type="project" value="UniProtKB-UniRule"/>
</dbReference>
<feature type="domain" description="FDX-ACB" evidence="18">
    <location>
        <begin position="701"/>
        <end position="794"/>
    </location>
</feature>
<feature type="binding site" evidence="15">
    <location>
        <position position="460"/>
    </location>
    <ligand>
        <name>Mg(2+)</name>
        <dbReference type="ChEBI" id="CHEBI:18420"/>
        <note>shared with alpha subunit</note>
    </ligand>
</feature>
<dbReference type="InterPro" id="IPR045060">
    <property type="entry name" value="Phe-tRNA-ligase_IIc_bsu"/>
</dbReference>
<dbReference type="InterPro" id="IPR004532">
    <property type="entry name" value="Phe-tRNA-ligase_IIc_bsu_bact"/>
</dbReference>
<dbReference type="NCBIfam" id="TIGR00472">
    <property type="entry name" value="pheT_bact"/>
    <property type="match status" value="1"/>
</dbReference>
<dbReference type="Gene3D" id="3.30.70.380">
    <property type="entry name" value="Ferrodoxin-fold anticodon-binding domain"/>
    <property type="match status" value="1"/>
</dbReference>
<keyword evidence="13 15" id="KW-0030">Aminoacyl-tRNA synthetase</keyword>
<keyword evidence="6 15" id="KW-0436">Ligase</keyword>
<dbReference type="GO" id="GO:0000287">
    <property type="term" value="F:magnesium ion binding"/>
    <property type="evidence" value="ECO:0007669"/>
    <property type="project" value="UniProtKB-UniRule"/>
</dbReference>
<dbReference type="Pfam" id="PF01588">
    <property type="entry name" value="tRNA_bind"/>
    <property type="match status" value="1"/>
</dbReference>
<evidence type="ECO:0000256" key="8">
    <source>
        <dbReference type="ARBA" id="ARBA00022741"/>
    </source>
</evidence>
<dbReference type="GO" id="GO:0000049">
    <property type="term" value="F:tRNA binding"/>
    <property type="evidence" value="ECO:0007669"/>
    <property type="project" value="UniProtKB-UniRule"/>
</dbReference>